<dbReference type="EMBL" id="LAZR01015912">
    <property type="protein sequence ID" value="KKM06794.1"/>
    <property type="molecule type" value="Genomic_DNA"/>
</dbReference>
<name>A0A0F9H6V4_9ZZZZ</name>
<organism evidence="1">
    <name type="scientific">marine sediment metagenome</name>
    <dbReference type="NCBI Taxonomy" id="412755"/>
    <lineage>
        <taxon>unclassified sequences</taxon>
        <taxon>metagenomes</taxon>
        <taxon>ecological metagenomes</taxon>
    </lineage>
</organism>
<accession>A0A0F9H6V4</accession>
<evidence type="ECO:0000313" key="1">
    <source>
        <dbReference type="EMBL" id="KKM06794.1"/>
    </source>
</evidence>
<reference evidence="1" key="1">
    <citation type="journal article" date="2015" name="Nature">
        <title>Complex archaea that bridge the gap between prokaryotes and eukaryotes.</title>
        <authorList>
            <person name="Spang A."/>
            <person name="Saw J.H."/>
            <person name="Jorgensen S.L."/>
            <person name="Zaremba-Niedzwiedzka K."/>
            <person name="Martijn J."/>
            <person name="Lind A.E."/>
            <person name="van Eijk R."/>
            <person name="Schleper C."/>
            <person name="Guy L."/>
            <person name="Ettema T.J."/>
        </authorList>
    </citation>
    <scope>NUCLEOTIDE SEQUENCE</scope>
</reference>
<protein>
    <submittedName>
        <fullName evidence="1">Uncharacterized protein</fullName>
    </submittedName>
</protein>
<comment type="caution">
    <text evidence="1">The sequence shown here is derived from an EMBL/GenBank/DDBJ whole genome shotgun (WGS) entry which is preliminary data.</text>
</comment>
<dbReference type="AlphaFoldDB" id="A0A0F9H6V4"/>
<gene>
    <name evidence="1" type="ORF">LCGC14_1740450</name>
</gene>
<proteinExistence type="predicted"/>
<feature type="non-terminal residue" evidence="1">
    <location>
        <position position="1"/>
    </location>
</feature>
<sequence>YNFMIPKIEKKKILLFVVLNDKKIGSFLHILKYPTYP</sequence>